<sequence>MADETAAHQRRPDPRIATGWGLAASVYVFTVVMMGTTMPTPLYPLYEERFGFGTAFTTQLFAIYVVGVIGALVLFGRLSDGLGRRPVLSLGVIFSIASAVLFLIGSHIGLLLTGRVLSGLAAGIFTSTATVTVLENAPAGRERLAGSLATAANIGGLGLGILSSGLLARFAPAPLLTPFLVNALMLAIAGFALMLVRDRTRGGATSVRLQLPGIPASARHMFLAASPGAITGFAVCGLYSAIAPSFIGQTLHVTSTAVTGAVVFLLFGASATAQVLLRGFSDRRLIVGGTVTMIVSMGALVFALMAGSLPVLIASAALAGAGQGLVFMTGMRAIIAVTAPEHRTEATTSYFILAYVFISRCRRSVPDSSPPRWDWRMRPSSSPSQWPWCACLDSSRHGGSRAVRWRASGCWGV</sequence>
<dbReference type="InterPro" id="IPR050171">
    <property type="entry name" value="MFS_Transporters"/>
</dbReference>
<dbReference type="RefSeq" id="WP_205751029.1">
    <property type="nucleotide sequence ID" value="NZ_FXYY01000006.1"/>
</dbReference>
<feature type="transmembrane region" description="Helical" evidence="7">
    <location>
        <begin position="146"/>
        <end position="167"/>
    </location>
</feature>
<keyword evidence="4 7" id="KW-0812">Transmembrane</keyword>
<evidence type="ECO:0000313" key="10">
    <source>
        <dbReference type="Proteomes" id="UP000234641"/>
    </source>
</evidence>
<dbReference type="InterPro" id="IPR011701">
    <property type="entry name" value="MFS"/>
</dbReference>
<feature type="transmembrane region" description="Helical" evidence="7">
    <location>
        <begin position="87"/>
        <end position="110"/>
    </location>
</feature>
<feature type="transmembrane region" description="Helical" evidence="7">
    <location>
        <begin position="312"/>
        <end position="335"/>
    </location>
</feature>
<dbReference type="GO" id="GO:0005886">
    <property type="term" value="C:plasma membrane"/>
    <property type="evidence" value="ECO:0007669"/>
    <property type="project" value="UniProtKB-SubCell"/>
</dbReference>
<keyword evidence="6 7" id="KW-0472">Membrane</keyword>
<dbReference type="PANTHER" id="PTHR23517">
    <property type="entry name" value="RESISTANCE PROTEIN MDTM, PUTATIVE-RELATED-RELATED"/>
    <property type="match status" value="1"/>
</dbReference>
<accession>A0A2H1IU71</accession>
<feature type="transmembrane region" description="Helical" evidence="7">
    <location>
        <begin position="179"/>
        <end position="196"/>
    </location>
</feature>
<feature type="transmembrane region" description="Helical" evidence="7">
    <location>
        <begin position="253"/>
        <end position="273"/>
    </location>
</feature>
<dbReference type="SUPFAM" id="SSF103473">
    <property type="entry name" value="MFS general substrate transporter"/>
    <property type="match status" value="1"/>
</dbReference>
<evidence type="ECO:0000259" key="8">
    <source>
        <dbReference type="PROSITE" id="PS50850"/>
    </source>
</evidence>
<feature type="transmembrane region" description="Helical" evidence="7">
    <location>
        <begin position="20"/>
        <end position="38"/>
    </location>
</feature>
<organism evidence="9 10">
    <name type="scientific">Brevibacterium linens ATCC 9172</name>
    <dbReference type="NCBI Taxonomy" id="1255617"/>
    <lineage>
        <taxon>Bacteria</taxon>
        <taxon>Bacillati</taxon>
        <taxon>Actinomycetota</taxon>
        <taxon>Actinomycetes</taxon>
        <taxon>Micrococcales</taxon>
        <taxon>Brevibacteriaceae</taxon>
        <taxon>Brevibacterium</taxon>
    </lineage>
</organism>
<feature type="transmembrane region" description="Helical" evidence="7">
    <location>
        <begin position="285"/>
        <end position="306"/>
    </location>
</feature>
<feature type="domain" description="Major facilitator superfamily (MFS) profile" evidence="8">
    <location>
        <begin position="16"/>
        <end position="413"/>
    </location>
</feature>
<name>A0A2H1IU71_BRELN</name>
<feature type="transmembrane region" description="Helical" evidence="7">
    <location>
        <begin position="50"/>
        <end position="75"/>
    </location>
</feature>
<evidence type="ECO:0000256" key="1">
    <source>
        <dbReference type="ARBA" id="ARBA00004651"/>
    </source>
</evidence>
<evidence type="ECO:0000256" key="3">
    <source>
        <dbReference type="ARBA" id="ARBA00022475"/>
    </source>
</evidence>
<protein>
    <submittedName>
        <fullName evidence="9">Predicted arabinose efflux permease, MFS family</fullName>
    </submittedName>
</protein>
<dbReference type="Pfam" id="PF07690">
    <property type="entry name" value="MFS_1"/>
    <property type="match status" value="1"/>
</dbReference>
<feature type="transmembrane region" description="Helical" evidence="7">
    <location>
        <begin position="116"/>
        <end position="134"/>
    </location>
</feature>
<dbReference type="PROSITE" id="PS50850">
    <property type="entry name" value="MFS"/>
    <property type="match status" value="1"/>
</dbReference>
<feature type="transmembrane region" description="Helical" evidence="7">
    <location>
        <begin position="222"/>
        <end position="247"/>
    </location>
</feature>
<dbReference type="GO" id="GO:0022857">
    <property type="term" value="F:transmembrane transporter activity"/>
    <property type="evidence" value="ECO:0007669"/>
    <property type="project" value="InterPro"/>
</dbReference>
<dbReference type="PANTHER" id="PTHR23517:SF13">
    <property type="entry name" value="MAJOR FACILITATOR SUPERFAMILY MFS_1"/>
    <property type="match status" value="1"/>
</dbReference>
<evidence type="ECO:0000256" key="7">
    <source>
        <dbReference type="SAM" id="Phobius"/>
    </source>
</evidence>
<keyword evidence="5 7" id="KW-1133">Transmembrane helix</keyword>
<keyword evidence="3" id="KW-1003">Cell membrane</keyword>
<evidence type="ECO:0000313" key="9">
    <source>
        <dbReference type="EMBL" id="SMX78651.1"/>
    </source>
</evidence>
<keyword evidence="2" id="KW-0813">Transport</keyword>
<dbReference type="AlphaFoldDB" id="A0A2H1IU71"/>
<evidence type="ECO:0000256" key="5">
    <source>
        <dbReference type="ARBA" id="ARBA00022989"/>
    </source>
</evidence>
<dbReference type="InterPro" id="IPR036259">
    <property type="entry name" value="MFS_trans_sf"/>
</dbReference>
<comment type="subcellular location">
    <subcellularLocation>
        <location evidence="1">Cell membrane</location>
        <topology evidence="1">Multi-pass membrane protein</topology>
    </subcellularLocation>
</comment>
<gene>
    <name evidence="9" type="ORF">BLIN9172_01442</name>
</gene>
<evidence type="ECO:0000256" key="4">
    <source>
        <dbReference type="ARBA" id="ARBA00022692"/>
    </source>
</evidence>
<reference evidence="9 10" key="1">
    <citation type="submission" date="2017-03" db="EMBL/GenBank/DDBJ databases">
        <authorList>
            <person name="Afonso C.L."/>
            <person name="Miller P.J."/>
            <person name="Scott M.A."/>
            <person name="Spackman E."/>
            <person name="Goraichik I."/>
            <person name="Dimitrov K.M."/>
            <person name="Suarez D.L."/>
            <person name="Swayne D.E."/>
        </authorList>
    </citation>
    <scope>NUCLEOTIDE SEQUENCE [LARGE SCALE GENOMIC DNA]</scope>
    <source>
        <strain evidence="9 10">ATCC 9172</strain>
    </source>
</reference>
<evidence type="ECO:0000256" key="6">
    <source>
        <dbReference type="ARBA" id="ARBA00023136"/>
    </source>
</evidence>
<dbReference type="EMBL" id="FXYY01000006">
    <property type="protein sequence ID" value="SMX78651.1"/>
    <property type="molecule type" value="Genomic_DNA"/>
</dbReference>
<proteinExistence type="predicted"/>
<evidence type="ECO:0000256" key="2">
    <source>
        <dbReference type="ARBA" id="ARBA00022448"/>
    </source>
</evidence>
<dbReference type="Gene3D" id="1.20.1250.20">
    <property type="entry name" value="MFS general substrate transporter like domains"/>
    <property type="match status" value="1"/>
</dbReference>
<dbReference type="Proteomes" id="UP000234641">
    <property type="component" value="Unassembled WGS sequence"/>
</dbReference>
<dbReference type="InterPro" id="IPR020846">
    <property type="entry name" value="MFS_dom"/>
</dbReference>